<sequence>MQCYTELTPATAVTHSVSLPFLSPKTVNLAVVRTNILQIYELKTIVTEVERPDRDDEEPAPQDAMDDGFGGPEIALERTENTTKLSLRGEYVLAGTVTAISRVKLTATKSGGEALLIAFRDAKLSLVEWDPEIHSISTISIHFYEGEGVYSNPSLPEIGLCSAVLAVDPSSRCAALKFGVRNLAILPFRQAGDDLVDEDYDPDMDEPMGSPSKAMTNGVTTEENPTPYMASFVLPLTAIDASLLNPVHLVFLHEYREPTFGIIYSTKTPSAALIAERPDTINFAVFTLDLEQRASTALLSISGLPYDLFQAIALPLPIGGALLVGGNELLHVDQSGRTVAVAVNPFAKQCSSFPMADQSELGLRLEGSVVEQLGGEETDLLIVLNTGELAIVSFKMDGRTVSGLHVQQITQEQLSKPLPGAMTCSSLLSRGRIFLGSEQCDAHLISWSKKKTTPLGRKRSHAEFLADADDMSDIEEEDDDEDDDLYAAESKPQERRSSGELGTGSIADLKFRIHDTLPSIAPIHDFAIGSSSGPTIHGGAGQEANEPLDLVAAYGGGESSGLAILNRSIHPVVQRESRVADAKGLWAIHARKPAQKGFAAISAQDKETNLSVDADYDRYMFVSKSTDDGTEETLVYTVTPNGLEETTQGDFEVDAGAAIEVGLLANNTRIVQVLNTEIRSYDSELALQQIMPMEDEETSAELNVLSCSFCDPYVLVIRDDGSCMVLEADQNGDIDEKERGDTFKATKWVSGCLYRSSFSQEKHTAFLVGQDGALCIFDVNNLATPLWSVENIVSLPSILSSDQAVRRSIAKDNLTQVLMADIGDDISKSPHLFLLNELDDIITYRPYHTSTPDTTQPFTNSLRWQKVSHEFSRTEEDSSRPEGEHSLNTLRLLKNVAGYSIVSRSGQVPLATFKETSSVPKFLPLAVPAAISLTEFHTADCDRGFAYLDRAGVIRFCQLPAHTRFGDIGWACRRVPLGMDARQVCYDPVHHNYVVGCSEKRGFKLPDDEMHHEWSKEGTAFLPQVEQGYVKLVHPETWVVIDDHELETNEVVICMESMNLEVNENTHERRQMVGVGTAMIRGEDLAMKGAVYIFEVIDVVPEPGRPETGQKLRLVVREEVKGAVTAVSEIGAEGYVLVAQGQKMMVRGLKEDNSLLPVAFLDINCYATVAKTLRGSGLVMAGDLIKGLWLVGYTEQPYRMILFGKTKTKLEVTNAEFLPVDKQLYLILTDPDCNLHVLQFDPEDPKSLSGQRLLPRSTFHTGHFSTKLSLLPYPHKPFPSPIPNGNHTPPPSPPPPAHQILQSTHSGSLALLTSLSEDAYRRLSAVQTYLGNVVDAACGLNARAYRAVESEGFGSRGVLDGSLLGRWGELSGQRRGEGCGKVGAEAWVVRGDLESIGGVGLGFL</sequence>
<dbReference type="InterPro" id="IPR004871">
    <property type="entry name" value="RSE1/DDB1/CPSF1_C"/>
</dbReference>
<dbReference type="Proteomes" id="UP000504638">
    <property type="component" value="Unplaced"/>
</dbReference>
<dbReference type="InterPro" id="IPR015943">
    <property type="entry name" value="WD40/YVTN_repeat-like_dom_sf"/>
</dbReference>
<keyword evidence="2" id="KW-0539">Nucleus</keyword>
<dbReference type="FunFam" id="2.130.10.10:FF:000625">
    <property type="entry name" value="mRNA cleavage and polyadenylation factor subunit"/>
    <property type="match status" value="1"/>
</dbReference>
<evidence type="ECO:0000259" key="4">
    <source>
        <dbReference type="Pfam" id="PF03178"/>
    </source>
</evidence>
<reference evidence="9" key="3">
    <citation type="submission" date="2025-04" db="UniProtKB">
        <authorList>
            <consortium name="RefSeq"/>
        </authorList>
    </citation>
    <scope>IDENTIFICATION</scope>
    <source>
        <strain evidence="9">CBS 781.70</strain>
    </source>
</reference>
<feature type="domain" description="RSE1/DDB1/CPSF1 second beta-propeller" evidence="6">
    <location>
        <begin position="575"/>
        <end position="959"/>
    </location>
</feature>
<feature type="region of interest" description="Disordered" evidence="3">
    <location>
        <begin position="50"/>
        <end position="70"/>
    </location>
</feature>
<accession>A0A6G1GI66</accession>
<evidence type="ECO:0000313" key="8">
    <source>
        <dbReference type="Proteomes" id="UP000504638"/>
    </source>
</evidence>
<feature type="compositionally biased region" description="Acidic residues" evidence="3">
    <location>
        <begin position="55"/>
        <end position="66"/>
    </location>
</feature>
<feature type="compositionally biased region" description="Pro residues" evidence="3">
    <location>
        <begin position="1278"/>
        <end position="1297"/>
    </location>
</feature>
<feature type="domain" description="RSE1/DDB1/CPSF1 first beta-propeller" evidence="5">
    <location>
        <begin position="78"/>
        <end position="458"/>
    </location>
</feature>
<dbReference type="OrthoDB" id="6109at2759"/>
<feature type="region of interest" description="Disordered" evidence="3">
    <location>
        <begin position="1278"/>
        <end position="1301"/>
    </location>
</feature>
<dbReference type="Pfam" id="PF10433">
    <property type="entry name" value="Beta-prop_RSE1_1st"/>
    <property type="match status" value="1"/>
</dbReference>
<dbReference type="GO" id="GO:0005634">
    <property type="term" value="C:nucleus"/>
    <property type="evidence" value="ECO:0007669"/>
    <property type="project" value="UniProtKB-SubCell"/>
</dbReference>
<dbReference type="EMBL" id="ML975149">
    <property type="protein sequence ID" value="KAF1817591.1"/>
    <property type="molecule type" value="Genomic_DNA"/>
</dbReference>
<feature type="region of interest" description="Disordered" evidence="3">
    <location>
        <begin position="467"/>
        <end position="502"/>
    </location>
</feature>
<evidence type="ECO:0000256" key="2">
    <source>
        <dbReference type="ARBA" id="ARBA00023242"/>
    </source>
</evidence>
<dbReference type="Gene3D" id="2.130.10.10">
    <property type="entry name" value="YVTN repeat-like/Quinoprotein amine dehydrogenase"/>
    <property type="match status" value="3"/>
</dbReference>
<comment type="subcellular location">
    <subcellularLocation>
        <location evidence="1">Nucleus</location>
    </subcellularLocation>
</comment>
<organism evidence="7">
    <name type="scientific">Eremomyces bilateralis CBS 781.70</name>
    <dbReference type="NCBI Taxonomy" id="1392243"/>
    <lineage>
        <taxon>Eukaryota</taxon>
        <taxon>Fungi</taxon>
        <taxon>Dikarya</taxon>
        <taxon>Ascomycota</taxon>
        <taxon>Pezizomycotina</taxon>
        <taxon>Dothideomycetes</taxon>
        <taxon>Dothideomycetes incertae sedis</taxon>
        <taxon>Eremomycetales</taxon>
        <taxon>Eremomycetaceae</taxon>
        <taxon>Eremomyces</taxon>
    </lineage>
</organism>
<reference evidence="9" key="2">
    <citation type="submission" date="2020-04" db="EMBL/GenBank/DDBJ databases">
        <authorList>
            <consortium name="NCBI Genome Project"/>
        </authorList>
    </citation>
    <scope>NUCLEOTIDE SEQUENCE</scope>
    <source>
        <strain evidence="9">CBS 781.70</strain>
    </source>
</reference>
<evidence type="ECO:0008006" key="10">
    <source>
        <dbReference type="Google" id="ProtNLM"/>
    </source>
</evidence>
<dbReference type="InterPro" id="IPR018846">
    <property type="entry name" value="Beta-prop_RSE1/DDB1/CPSF1_1st"/>
</dbReference>
<feature type="domain" description="RSE1/DDB1/CPSF1 C-terminal" evidence="4">
    <location>
        <begin position="1028"/>
        <end position="1367"/>
    </location>
</feature>
<keyword evidence="8" id="KW-1185">Reference proteome</keyword>
<gene>
    <name evidence="7 9" type="ORF">P152DRAFT_504780</name>
</gene>
<dbReference type="GeneID" id="54422964"/>
<evidence type="ECO:0000259" key="6">
    <source>
        <dbReference type="Pfam" id="PF23726"/>
    </source>
</evidence>
<dbReference type="Pfam" id="PF23726">
    <property type="entry name" value="Beta-prop_RSE1_2nd"/>
    <property type="match status" value="1"/>
</dbReference>
<feature type="compositionally biased region" description="Acidic residues" evidence="3">
    <location>
        <begin position="467"/>
        <end position="486"/>
    </location>
</feature>
<reference evidence="7 9" key="1">
    <citation type="submission" date="2020-01" db="EMBL/GenBank/DDBJ databases">
        <authorList>
            <consortium name="DOE Joint Genome Institute"/>
            <person name="Haridas S."/>
            <person name="Albert R."/>
            <person name="Binder M."/>
            <person name="Bloem J."/>
            <person name="Labutti K."/>
            <person name="Salamov A."/>
            <person name="Andreopoulos B."/>
            <person name="Baker S.E."/>
            <person name="Barry K."/>
            <person name="Bills G."/>
            <person name="Bluhm B.H."/>
            <person name="Cannon C."/>
            <person name="Castanera R."/>
            <person name="Culley D.E."/>
            <person name="Daum C."/>
            <person name="Ezra D."/>
            <person name="Gonzalez J.B."/>
            <person name="Henrissat B."/>
            <person name="Kuo A."/>
            <person name="Liang C."/>
            <person name="Lipzen A."/>
            <person name="Lutzoni F."/>
            <person name="Magnuson J."/>
            <person name="Mondo S."/>
            <person name="Nolan M."/>
            <person name="Ohm R."/>
            <person name="Pangilinan J."/>
            <person name="Park H.-J."/>
            <person name="Ramirez L."/>
            <person name="Alfaro M."/>
            <person name="Sun H."/>
            <person name="Tritt A."/>
            <person name="Yoshinaga Y."/>
            <person name="Zwiers L.-H."/>
            <person name="Turgeon B.G."/>
            <person name="Goodwin S.B."/>
            <person name="Spatafora J.W."/>
            <person name="Crous P.W."/>
            <person name="Grigoriev I.V."/>
        </authorList>
    </citation>
    <scope>NUCLEOTIDE SEQUENCE</scope>
    <source>
        <strain evidence="7 9">CBS 781.70</strain>
    </source>
</reference>
<dbReference type="GO" id="GO:0003676">
    <property type="term" value="F:nucleic acid binding"/>
    <property type="evidence" value="ECO:0007669"/>
    <property type="project" value="InterPro"/>
</dbReference>
<dbReference type="PANTHER" id="PTHR10644">
    <property type="entry name" value="DNA REPAIR/RNA PROCESSING CPSF FAMILY"/>
    <property type="match status" value="1"/>
</dbReference>
<protein>
    <recommendedName>
        <fullName evidence="10">Protein CFT1</fullName>
    </recommendedName>
</protein>
<name>A0A6G1GI66_9PEZI</name>
<evidence type="ECO:0000256" key="3">
    <source>
        <dbReference type="SAM" id="MobiDB-lite"/>
    </source>
</evidence>
<evidence type="ECO:0000256" key="1">
    <source>
        <dbReference type="ARBA" id="ARBA00004123"/>
    </source>
</evidence>
<dbReference type="InterPro" id="IPR058543">
    <property type="entry name" value="Beta-prop_RSE1/DDB1/CPSF1_2nd"/>
</dbReference>
<evidence type="ECO:0000313" key="9">
    <source>
        <dbReference type="RefSeq" id="XP_033539222.1"/>
    </source>
</evidence>
<dbReference type="RefSeq" id="XP_033539222.1">
    <property type="nucleotide sequence ID" value="XM_033682394.1"/>
</dbReference>
<proteinExistence type="predicted"/>
<evidence type="ECO:0000259" key="5">
    <source>
        <dbReference type="Pfam" id="PF10433"/>
    </source>
</evidence>
<dbReference type="Pfam" id="PF03178">
    <property type="entry name" value="CPSF_A"/>
    <property type="match status" value="1"/>
</dbReference>
<evidence type="ECO:0000313" key="7">
    <source>
        <dbReference type="EMBL" id="KAF1817591.1"/>
    </source>
</evidence>
<dbReference type="InterPro" id="IPR050358">
    <property type="entry name" value="RSE1/DDB1/CFT1"/>
</dbReference>